<sequence length="182" mass="19516">MMKKTIMFIGAGKYQLPGIEKAKEIGLKVIAIDRDLDAPGFKVADVPVVLDVTDIEGAIKIAKENDIDGILTVASDIAVPTVAAVAEELGLPGISPEVAKIATNKALMREKFIEHGVPSPKFRKVRTLDEAREAVEKIGAPVVIKPVDNAGSRGVSKIDKIDGLIDAFYHAQKHSRVDDVIV</sequence>
<gene>
    <name evidence="1" type="ORF">C5S46_04415</name>
</gene>
<proteinExistence type="predicted"/>
<name>A0AC61SAU8_9EURY</name>
<evidence type="ECO:0000313" key="2">
    <source>
        <dbReference type="Proteomes" id="UP000315423"/>
    </source>
</evidence>
<organism evidence="1 2">
    <name type="scientific">Candidatus Methanomarinus sp</name>
    <dbReference type="NCBI Taxonomy" id="3386244"/>
    <lineage>
        <taxon>Archaea</taxon>
        <taxon>Methanobacteriati</taxon>
        <taxon>Methanobacteriota</taxon>
        <taxon>Stenosarchaea group</taxon>
        <taxon>Methanomicrobia</taxon>
        <taxon>Methanosarcinales</taxon>
        <taxon>ANME-2 cluster</taxon>
        <taxon>Candidatus Methanocomedenaceae</taxon>
        <taxon>Candidatus Methanomarinus</taxon>
    </lineage>
</organism>
<feature type="non-terminal residue" evidence="1">
    <location>
        <position position="182"/>
    </location>
</feature>
<dbReference type="EMBL" id="QYBA01000143">
    <property type="protein sequence ID" value="TKY91710.1"/>
    <property type="molecule type" value="Genomic_DNA"/>
</dbReference>
<comment type="caution">
    <text evidence="1">The sequence shown here is derived from an EMBL/GenBank/DDBJ whole genome shotgun (WGS) entry which is preliminary data.</text>
</comment>
<protein>
    <submittedName>
        <fullName evidence="1">Lactate dehydrogenase</fullName>
    </submittedName>
</protein>
<dbReference type="Proteomes" id="UP000315423">
    <property type="component" value="Unassembled WGS sequence"/>
</dbReference>
<evidence type="ECO:0000313" key="1">
    <source>
        <dbReference type="EMBL" id="TKY91710.1"/>
    </source>
</evidence>
<reference evidence="1" key="1">
    <citation type="submission" date="2018-09" db="EMBL/GenBank/DDBJ databases">
        <title>A genomic encyclopedia of anaerobic methanotrophic archaea.</title>
        <authorList>
            <person name="Skennerton C.T."/>
            <person name="Chadwick G.L."/>
            <person name="Laso-Perez R."/>
            <person name="Leu A.O."/>
            <person name="Speth D.R."/>
            <person name="Yu H."/>
            <person name="Morgan-Lang C."/>
            <person name="Hatzenpichler R."/>
            <person name="Goudeau D."/>
            <person name="Malmstrom R."/>
            <person name="Woyke T."/>
            <person name="Hallam S."/>
            <person name="Tyson G.W."/>
            <person name="Wegener G."/>
            <person name="Boetius A."/>
            <person name="Orphan V.J."/>
        </authorList>
    </citation>
    <scope>NUCLEOTIDE SEQUENCE</scope>
    <source>
        <strain evidence="1">CONS3730D10UFb2</strain>
    </source>
</reference>
<accession>A0AC61SAU8</accession>